<evidence type="ECO:0000313" key="2">
    <source>
        <dbReference type="EMBL" id="KZV16309.1"/>
    </source>
</evidence>
<reference evidence="2 3" key="1">
    <citation type="journal article" date="2015" name="Proc. Natl. Acad. Sci. U.S.A.">
        <title>The resurrection genome of Boea hygrometrica: A blueprint for survival of dehydration.</title>
        <authorList>
            <person name="Xiao L."/>
            <person name="Yang G."/>
            <person name="Zhang L."/>
            <person name="Yang X."/>
            <person name="Zhao S."/>
            <person name="Ji Z."/>
            <person name="Zhou Q."/>
            <person name="Hu M."/>
            <person name="Wang Y."/>
            <person name="Chen M."/>
            <person name="Xu Y."/>
            <person name="Jin H."/>
            <person name="Xiao X."/>
            <person name="Hu G."/>
            <person name="Bao F."/>
            <person name="Hu Y."/>
            <person name="Wan P."/>
            <person name="Li L."/>
            <person name="Deng X."/>
            <person name="Kuang T."/>
            <person name="Xiang C."/>
            <person name="Zhu J.K."/>
            <person name="Oliver M.J."/>
            <person name="He Y."/>
        </authorList>
    </citation>
    <scope>NUCLEOTIDE SEQUENCE [LARGE SCALE GENOMIC DNA]</scope>
    <source>
        <strain evidence="3">cv. XS01</strain>
    </source>
</reference>
<feature type="region of interest" description="Disordered" evidence="1">
    <location>
        <begin position="319"/>
        <end position="347"/>
    </location>
</feature>
<sequence>MLATGFPNDWMRSNSWFNVAHAWEYCCYLLLSLEKCTCCAPADFYRSSSILRLFLASVPAGPLAPADLSSSAEHDVRLQLVHIVPADSLCSSCAKPITDLGPILGPITSRAARDRSELNPRRNQPSRHRRSIADRRPPAAAATTKITRGARPRTAATSAAHDAGCANQWRIVRPPSSHNDAQQAARSSGHPLGQCASSRATMLETAGRVSAIMSRIPSPITRLHARGRRPTHGLHAQPRRMSRGHMRAGKVPLRMEAYGPFNPYIPIRSKTIGKSRVAKDPIAMHTSWRSNSDIASVTSIGYPCMSASGESSTTMHRLLHASGPHPIPPPNDPNRRPFPPPKSRRRRHVPPEFVSANLDEENPSAPISSGLLVQADEGVSHLVVDLIDVVYRHLP</sequence>
<evidence type="ECO:0000256" key="1">
    <source>
        <dbReference type="SAM" id="MobiDB-lite"/>
    </source>
</evidence>
<accession>A0A2Z7A4D2</accession>
<feature type="compositionally biased region" description="Low complexity" evidence="1">
    <location>
        <begin position="138"/>
        <end position="147"/>
    </location>
</feature>
<keyword evidence="3" id="KW-1185">Reference proteome</keyword>
<feature type="compositionally biased region" description="Basic and acidic residues" evidence="1">
    <location>
        <begin position="111"/>
        <end position="120"/>
    </location>
</feature>
<feature type="compositionally biased region" description="Polar residues" evidence="1">
    <location>
        <begin position="176"/>
        <end position="186"/>
    </location>
</feature>
<name>A0A2Z7A4D2_9LAMI</name>
<dbReference type="EMBL" id="KV019092">
    <property type="protein sequence ID" value="KZV16309.1"/>
    <property type="molecule type" value="Genomic_DNA"/>
</dbReference>
<evidence type="ECO:0000313" key="3">
    <source>
        <dbReference type="Proteomes" id="UP000250235"/>
    </source>
</evidence>
<dbReference type="AlphaFoldDB" id="A0A2Z7A4D2"/>
<feature type="compositionally biased region" description="Pro residues" evidence="1">
    <location>
        <begin position="325"/>
        <end position="341"/>
    </location>
</feature>
<protein>
    <submittedName>
        <fullName evidence="2">Knotted1 induced1</fullName>
    </submittedName>
</protein>
<dbReference type="Proteomes" id="UP000250235">
    <property type="component" value="Unassembled WGS sequence"/>
</dbReference>
<organism evidence="2 3">
    <name type="scientific">Dorcoceras hygrometricum</name>
    <dbReference type="NCBI Taxonomy" id="472368"/>
    <lineage>
        <taxon>Eukaryota</taxon>
        <taxon>Viridiplantae</taxon>
        <taxon>Streptophyta</taxon>
        <taxon>Embryophyta</taxon>
        <taxon>Tracheophyta</taxon>
        <taxon>Spermatophyta</taxon>
        <taxon>Magnoliopsida</taxon>
        <taxon>eudicotyledons</taxon>
        <taxon>Gunneridae</taxon>
        <taxon>Pentapetalae</taxon>
        <taxon>asterids</taxon>
        <taxon>lamiids</taxon>
        <taxon>Lamiales</taxon>
        <taxon>Gesneriaceae</taxon>
        <taxon>Didymocarpoideae</taxon>
        <taxon>Trichosporeae</taxon>
        <taxon>Loxocarpinae</taxon>
        <taxon>Dorcoceras</taxon>
    </lineage>
</organism>
<feature type="region of interest" description="Disordered" evidence="1">
    <location>
        <begin position="175"/>
        <end position="194"/>
    </location>
</feature>
<proteinExistence type="predicted"/>
<gene>
    <name evidence="2" type="ORF">F511_32644</name>
</gene>
<feature type="region of interest" description="Disordered" evidence="1">
    <location>
        <begin position="111"/>
        <end position="162"/>
    </location>
</feature>